<feature type="chain" id="PRO_5039300255" description="DUF2207 domain-containing protein" evidence="2">
    <location>
        <begin position="31"/>
        <end position="569"/>
    </location>
</feature>
<evidence type="ECO:0000256" key="1">
    <source>
        <dbReference type="SAM" id="Phobius"/>
    </source>
</evidence>
<evidence type="ECO:0000256" key="2">
    <source>
        <dbReference type="SAM" id="SignalP"/>
    </source>
</evidence>
<reference evidence="5" key="2">
    <citation type="submission" date="2020-09" db="EMBL/GenBank/DDBJ databases">
        <authorList>
            <person name="Sun Q."/>
            <person name="Zhou Y."/>
        </authorList>
    </citation>
    <scope>NUCLEOTIDE SEQUENCE</scope>
    <source>
        <strain evidence="5">CGMCC 1.15478</strain>
    </source>
</reference>
<sequence>MVIGALKSVGSALLLVALFLVAATAAPAMSAPKSPVHDHGELAPVSGIAVHADAEVLSSGVLTVREILTVPEGQQVTRTIPLRTQVAADIERRFDITNVTTDGPVTVDVDRDLATIVATAGESTVYYSFHGAVSDATAEQLVLWPISGTTEGPIERFSATIVAPSPRQAIVNCYAGNAGSTQRCTLAGVEHSGGIRAQHTDLNAGQRIELVTALPTGTVAANTEFRDILTFNRAFAFTQPVLVGLGIVGLIAIVAALAVAGARRRDRAALNSEAPFSGTLIRTGTAVEFASPDGILPGHAGVVFDETVDPVDLASTVVDLAVRQYLWLSEVDGPDDTADWQVSRRNDPDSALHEFESRLIAAVLPEGTDSTTMSELHRRPDLNLEPVRAALRHDASVQGWLRNSHTQSPLWWAGVALAAVGVIAIPVLALTIGHAVLGAALVLLGVVAVVAPQFLPPRTAKGQQLVSDVRGMLHYLHTVDEHSIPEEDRETVFSRSLPYAVVLGETDHWIDTFGDLDPESNGASGIYWFGGFEGNRNLRRFRTHFPPMLNSLEGVFAETHHQATLAKQA</sequence>
<keyword evidence="1" id="KW-1133">Transmembrane helix</keyword>
<feature type="transmembrane region" description="Helical" evidence="1">
    <location>
        <begin position="435"/>
        <end position="455"/>
    </location>
</feature>
<dbReference type="RefSeq" id="WP_188672141.1">
    <property type="nucleotide sequence ID" value="NZ_BMJH01000001.1"/>
</dbReference>
<gene>
    <name evidence="5" type="ORF">GCM10011410_14980</name>
</gene>
<comment type="caution">
    <text evidence="5">The sequence shown here is derived from an EMBL/GenBank/DDBJ whole genome shotgun (WGS) entry which is preliminary data.</text>
</comment>
<evidence type="ECO:0000313" key="5">
    <source>
        <dbReference type="EMBL" id="GGC63518.1"/>
    </source>
</evidence>
<feature type="domain" description="DUF2207" evidence="3">
    <location>
        <begin position="51"/>
        <end position="212"/>
    </location>
</feature>
<keyword evidence="6" id="KW-1185">Reference proteome</keyword>
<feature type="signal peptide" evidence="2">
    <location>
        <begin position="1"/>
        <end position="30"/>
    </location>
</feature>
<evidence type="ECO:0008006" key="7">
    <source>
        <dbReference type="Google" id="ProtNLM"/>
    </source>
</evidence>
<evidence type="ECO:0000313" key="6">
    <source>
        <dbReference type="Proteomes" id="UP000641514"/>
    </source>
</evidence>
<feature type="transmembrane region" description="Helical" evidence="1">
    <location>
        <begin position="241"/>
        <end position="262"/>
    </location>
</feature>
<evidence type="ECO:0000259" key="4">
    <source>
        <dbReference type="Pfam" id="PF20990"/>
    </source>
</evidence>
<protein>
    <recommendedName>
        <fullName evidence="7">DUF2207 domain-containing protein</fullName>
    </recommendedName>
</protein>
<dbReference type="Proteomes" id="UP000641514">
    <property type="component" value="Unassembled WGS sequence"/>
</dbReference>
<proteinExistence type="predicted"/>
<dbReference type="Pfam" id="PF09972">
    <property type="entry name" value="DUF2207"/>
    <property type="match status" value="1"/>
</dbReference>
<dbReference type="Pfam" id="PF20990">
    <property type="entry name" value="DUF2207_C"/>
    <property type="match status" value="1"/>
</dbReference>
<dbReference type="InterPro" id="IPR018702">
    <property type="entry name" value="DUF2207"/>
</dbReference>
<keyword evidence="1" id="KW-0472">Membrane</keyword>
<dbReference type="AlphaFoldDB" id="A0A916U8B4"/>
<reference evidence="5" key="1">
    <citation type="journal article" date="2014" name="Int. J. Syst. Evol. Microbiol.">
        <title>Complete genome sequence of Corynebacterium casei LMG S-19264T (=DSM 44701T), isolated from a smear-ripened cheese.</title>
        <authorList>
            <consortium name="US DOE Joint Genome Institute (JGI-PGF)"/>
            <person name="Walter F."/>
            <person name="Albersmeier A."/>
            <person name="Kalinowski J."/>
            <person name="Ruckert C."/>
        </authorList>
    </citation>
    <scope>NUCLEOTIDE SEQUENCE</scope>
    <source>
        <strain evidence="5">CGMCC 1.15478</strain>
    </source>
</reference>
<dbReference type="EMBL" id="BMJH01000001">
    <property type="protein sequence ID" value="GGC63518.1"/>
    <property type="molecule type" value="Genomic_DNA"/>
</dbReference>
<keyword evidence="2" id="KW-0732">Signal</keyword>
<organism evidence="5 6">
    <name type="scientific">Hoyosella rhizosphaerae</name>
    <dbReference type="NCBI Taxonomy" id="1755582"/>
    <lineage>
        <taxon>Bacteria</taxon>
        <taxon>Bacillati</taxon>
        <taxon>Actinomycetota</taxon>
        <taxon>Actinomycetes</taxon>
        <taxon>Mycobacteriales</taxon>
        <taxon>Hoyosellaceae</taxon>
        <taxon>Hoyosella</taxon>
    </lineage>
</organism>
<name>A0A916U8B4_9ACTN</name>
<feature type="domain" description="Predicted membrane protein YciQ-like C-terminal" evidence="4">
    <location>
        <begin position="289"/>
        <end position="513"/>
    </location>
</feature>
<accession>A0A916U8B4</accession>
<keyword evidence="1" id="KW-0812">Transmembrane</keyword>
<evidence type="ECO:0000259" key="3">
    <source>
        <dbReference type="Pfam" id="PF09972"/>
    </source>
</evidence>
<dbReference type="InterPro" id="IPR048389">
    <property type="entry name" value="YciQ-like_C"/>
</dbReference>
<feature type="transmembrane region" description="Helical" evidence="1">
    <location>
        <begin position="410"/>
        <end position="429"/>
    </location>
</feature>